<evidence type="ECO:0000256" key="1">
    <source>
        <dbReference type="SAM" id="Phobius"/>
    </source>
</evidence>
<keyword evidence="1" id="KW-1133">Transmembrane helix</keyword>
<accession>A0A8J5RQJ3</accession>
<keyword evidence="1" id="KW-0812">Transmembrane</keyword>
<evidence type="ECO:0000313" key="3">
    <source>
        <dbReference type="Proteomes" id="UP000729402"/>
    </source>
</evidence>
<organism evidence="2 3">
    <name type="scientific">Zizania palustris</name>
    <name type="common">Northern wild rice</name>
    <dbReference type="NCBI Taxonomy" id="103762"/>
    <lineage>
        <taxon>Eukaryota</taxon>
        <taxon>Viridiplantae</taxon>
        <taxon>Streptophyta</taxon>
        <taxon>Embryophyta</taxon>
        <taxon>Tracheophyta</taxon>
        <taxon>Spermatophyta</taxon>
        <taxon>Magnoliopsida</taxon>
        <taxon>Liliopsida</taxon>
        <taxon>Poales</taxon>
        <taxon>Poaceae</taxon>
        <taxon>BOP clade</taxon>
        <taxon>Oryzoideae</taxon>
        <taxon>Oryzeae</taxon>
        <taxon>Zizaniinae</taxon>
        <taxon>Zizania</taxon>
    </lineage>
</organism>
<proteinExistence type="predicted"/>
<reference evidence="2" key="1">
    <citation type="journal article" date="2021" name="bioRxiv">
        <title>Whole Genome Assembly and Annotation of Northern Wild Rice, Zizania palustris L., Supports a Whole Genome Duplication in the Zizania Genus.</title>
        <authorList>
            <person name="Haas M."/>
            <person name="Kono T."/>
            <person name="Macchietto M."/>
            <person name="Millas R."/>
            <person name="McGilp L."/>
            <person name="Shao M."/>
            <person name="Duquette J."/>
            <person name="Hirsch C.N."/>
            <person name="Kimball J."/>
        </authorList>
    </citation>
    <scope>NUCLEOTIDE SEQUENCE</scope>
    <source>
        <tissue evidence="2">Fresh leaf tissue</tissue>
    </source>
</reference>
<keyword evidence="1" id="KW-0472">Membrane</keyword>
<sequence length="123" mass="13433">MCDVADGYTFEASFLRPHNAGMTMFLVVLHRPLSKQAPAMEAAKVATVNVGMALLDKTRSVVSKSKGKAFTLPVHQRQFMEGGGYGMAFRRSYVEANCLVDGVLVVLCTVFIVKVTPPLLLLR</sequence>
<gene>
    <name evidence="2" type="ORF">GUJ93_ZPchr0009g682</name>
</gene>
<comment type="caution">
    <text evidence="2">The sequence shown here is derived from an EMBL/GenBank/DDBJ whole genome shotgun (WGS) entry which is preliminary data.</text>
</comment>
<feature type="transmembrane region" description="Helical" evidence="1">
    <location>
        <begin position="93"/>
        <end position="113"/>
    </location>
</feature>
<keyword evidence="3" id="KW-1185">Reference proteome</keyword>
<reference evidence="2" key="2">
    <citation type="submission" date="2021-02" db="EMBL/GenBank/DDBJ databases">
        <authorList>
            <person name="Kimball J.A."/>
            <person name="Haas M.W."/>
            <person name="Macchietto M."/>
            <person name="Kono T."/>
            <person name="Duquette J."/>
            <person name="Shao M."/>
        </authorList>
    </citation>
    <scope>NUCLEOTIDE SEQUENCE</scope>
    <source>
        <tissue evidence="2">Fresh leaf tissue</tissue>
    </source>
</reference>
<name>A0A8J5RQJ3_ZIZPA</name>
<dbReference type="EMBL" id="JAAALK010000289">
    <property type="protein sequence ID" value="KAG8049628.1"/>
    <property type="molecule type" value="Genomic_DNA"/>
</dbReference>
<protein>
    <submittedName>
        <fullName evidence="2">Uncharacterized protein</fullName>
    </submittedName>
</protein>
<evidence type="ECO:0000313" key="2">
    <source>
        <dbReference type="EMBL" id="KAG8049628.1"/>
    </source>
</evidence>
<dbReference type="Proteomes" id="UP000729402">
    <property type="component" value="Unassembled WGS sequence"/>
</dbReference>
<dbReference type="AlphaFoldDB" id="A0A8J5RQJ3"/>